<dbReference type="OrthoDB" id="107110at2759"/>
<reference evidence="1 2" key="1">
    <citation type="submission" date="2021-08" db="EMBL/GenBank/DDBJ databases">
        <title>Draft Genome Sequence of Phanerochaete sordida strain YK-624.</title>
        <authorList>
            <person name="Mori T."/>
            <person name="Dohra H."/>
            <person name="Suzuki T."/>
            <person name="Kawagishi H."/>
            <person name="Hirai H."/>
        </authorList>
    </citation>
    <scope>NUCLEOTIDE SEQUENCE [LARGE SCALE GENOMIC DNA]</scope>
    <source>
        <strain evidence="1 2">YK-624</strain>
    </source>
</reference>
<name>A0A9P3GFS3_9APHY</name>
<proteinExistence type="predicted"/>
<dbReference type="EMBL" id="BPQB01000037">
    <property type="protein sequence ID" value="GJE94118.1"/>
    <property type="molecule type" value="Genomic_DNA"/>
</dbReference>
<sequence>MFQCASSRIKSFSDKVYEDEESLAKDWKAYLDADDRHARRQYFDDVVKEARETMEVIQIGSSAERRARPAQLLRELKAKAPEQSRDLVRAIESRLKGGFKHPEVAVLVYVDEVSEISKKFIGGSVSLYDTLLEAFTDLGPDNPLFLLPIATDPAIIRRDGSPIRHQPPYSELPFDILPEGRPLFYPGTMTMRDVSQPNYMCKFGRPMFWTRQEYMRTHGAVTRDFATQKLLCYGAIRDLLRPKSEGGVSCSPEMIFAVLSTRLSLEFDTSTEEARRLTENMIYRHMRIAFSFPAHGGHVWSGAPSEPLLAEAAAEFMYKCHNVDWTGELADAVDRGIVKHSWRGDLLMRLLLTLAFDRAGDEGRANNAFCEYDLYSAPVPVVDFLRALFADRWHDVVETALPFTAGGQGEAGAVPLREAFKGAFVRFSHFIEFDGDDFADTHVALAAVARGFAIRLVPAHGTVDLAIPVVMRDEKLTTEVISFIFIKLKTKHERVGRPDREYVENAFPSDTSGKHPFIHIVMQLHPDASPPTDDPGTDPDQVSEAHPCYRLTAYGCSPTVYKAVNDQNREHFATLAQPSNIVKPSPEYTPQRIFYQQRLKHEWDRSPASLDWMGGDAEEPEVDGTVEGVFAV</sequence>
<comment type="caution">
    <text evidence="1">The sequence shown here is derived from an EMBL/GenBank/DDBJ whole genome shotgun (WGS) entry which is preliminary data.</text>
</comment>
<organism evidence="1 2">
    <name type="scientific">Phanerochaete sordida</name>
    <dbReference type="NCBI Taxonomy" id="48140"/>
    <lineage>
        <taxon>Eukaryota</taxon>
        <taxon>Fungi</taxon>
        <taxon>Dikarya</taxon>
        <taxon>Basidiomycota</taxon>
        <taxon>Agaricomycotina</taxon>
        <taxon>Agaricomycetes</taxon>
        <taxon>Polyporales</taxon>
        <taxon>Phanerochaetaceae</taxon>
        <taxon>Phanerochaete</taxon>
    </lineage>
</organism>
<protein>
    <submittedName>
        <fullName evidence="1">Uncharacterized protein</fullName>
    </submittedName>
</protein>
<gene>
    <name evidence="1" type="ORF">PsYK624_102860</name>
</gene>
<evidence type="ECO:0000313" key="1">
    <source>
        <dbReference type="EMBL" id="GJE94118.1"/>
    </source>
</evidence>
<dbReference type="Proteomes" id="UP000703269">
    <property type="component" value="Unassembled WGS sequence"/>
</dbReference>
<dbReference type="PANTHER" id="PTHR33266:SF1">
    <property type="entry name" value="F-BOX DOMAIN-CONTAINING PROTEIN"/>
    <property type="match status" value="1"/>
</dbReference>
<evidence type="ECO:0000313" key="2">
    <source>
        <dbReference type="Proteomes" id="UP000703269"/>
    </source>
</evidence>
<keyword evidence="2" id="KW-1185">Reference proteome</keyword>
<accession>A0A9P3GFS3</accession>
<dbReference type="PANTHER" id="PTHR33266">
    <property type="entry name" value="CHROMOSOME 15, WHOLE GENOME SHOTGUN SEQUENCE"/>
    <property type="match status" value="1"/>
</dbReference>
<dbReference type="AlphaFoldDB" id="A0A9P3GFS3"/>